<gene>
    <name evidence="1" type="ORF">V1477_014474</name>
</gene>
<accession>A0ABD2BHM0</accession>
<sequence length="137" mass="15580">MDISDGVRSKKLIHQCNKGKKSKLHASKTTHSLILGKNILDKVDLNNSKKKISINGSHYFIITLYMIAKNYYRVCSTLSSPEKFQEIRSKKLIHQCNKGKKSKLHASKTTHSLILGKKILDKVDLNNSKSRNAKIFE</sequence>
<name>A0ABD2BHM0_VESMC</name>
<keyword evidence="2" id="KW-1185">Reference proteome</keyword>
<comment type="caution">
    <text evidence="1">The sequence shown here is derived from an EMBL/GenBank/DDBJ whole genome shotgun (WGS) entry which is preliminary data.</text>
</comment>
<dbReference type="AlphaFoldDB" id="A0ABD2BHM0"/>
<evidence type="ECO:0000313" key="2">
    <source>
        <dbReference type="Proteomes" id="UP001607303"/>
    </source>
</evidence>
<dbReference type="EMBL" id="JAYRBN010000075">
    <property type="protein sequence ID" value="KAL2732233.1"/>
    <property type="molecule type" value="Genomic_DNA"/>
</dbReference>
<proteinExistence type="predicted"/>
<organism evidence="1 2">
    <name type="scientific">Vespula maculifrons</name>
    <name type="common">Eastern yellow jacket</name>
    <name type="synonym">Wasp</name>
    <dbReference type="NCBI Taxonomy" id="7453"/>
    <lineage>
        <taxon>Eukaryota</taxon>
        <taxon>Metazoa</taxon>
        <taxon>Ecdysozoa</taxon>
        <taxon>Arthropoda</taxon>
        <taxon>Hexapoda</taxon>
        <taxon>Insecta</taxon>
        <taxon>Pterygota</taxon>
        <taxon>Neoptera</taxon>
        <taxon>Endopterygota</taxon>
        <taxon>Hymenoptera</taxon>
        <taxon>Apocrita</taxon>
        <taxon>Aculeata</taxon>
        <taxon>Vespoidea</taxon>
        <taxon>Vespidae</taxon>
        <taxon>Vespinae</taxon>
        <taxon>Vespula</taxon>
    </lineage>
</organism>
<dbReference type="Proteomes" id="UP001607303">
    <property type="component" value="Unassembled WGS sequence"/>
</dbReference>
<protein>
    <submittedName>
        <fullName evidence="1">GTP-binding protein REM 2-like isoform X2</fullName>
    </submittedName>
</protein>
<evidence type="ECO:0000313" key="1">
    <source>
        <dbReference type="EMBL" id="KAL2732233.1"/>
    </source>
</evidence>
<reference evidence="1 2" key="1">
    <citation type="journal article" date="2024" name="Ann. Entomol. Soc. Am.">
        <title>Genomic analyses of the southern and eastern yellowjacket wasps (Hymenoptera: Vespidae) reveal evolutionary signatures of social life.</title>
        <authorList>
            <person name="Catto M.A."/>
            <person name="Caine P.B."/>
            <person name="Orr S.E."/>
            <person name="Hunt B.G."/>
            <person name="Goodisman M.A.D."/>
        </authorList>
    </citation>
    <scope>NUCLEOTIDE SEQUENCE [LARGE SCALE GENOMIC DNA]</scope>
    <source>
        <strain evidence="1">232</strain>
        <tissue evidence="1">Head and thorax</tissue>
    </source>
</reference>